<dbReference type="Proteomes" id="UP000494165">
    <property type="component" value="Unassembled WGS sequence"/>
</dbReference>
<evidence type="ECO:0000313" key="3">
    <source>
        <dbReference type="Proteomes" id="UP000494165"/>
    </source>
</evidence>
<dbReference type="InterPro" id="IPR037518">
    <property type="entry name" value="MPN"/>
</dbReference>
<dbReference type="OrthoDB" id="446074at2759"/>
<sequence>MRTRLKTINKQQAFHQQEKVGKMSNVKKVTINSDVFWVCEDHALSTEREEIMGLLMGCESNGVIEISAIKMLERSDKRKDRVEISTNQLVSAAEEAESLKEKLGRDMRVVGWYHSHPHITVLPSVVDIRTQASYQQMEPSFVGLIFSVFPGQDGAKETQQLKVICFQSYGESKVEVDLEIVPNKGIQEIFEESVLGLPKILFREETEQYKHHIGAEGLSDLSKHQNESVYVSSIFNMMSVIEAPAIETLVERNGILRQQIQYMKSKRTPIIELN</sequence>
<dbReference type="EMBL" id="CADEPI010000206">
    <property type="protein sequence ID" value="CAB3380351.1"/>
    <property type="molecule type" value="Genomic_DNA"/>
</dbReference>
<dbReference type="Pfam" id="PF01398">
    <property type="entry name" value="JAB"/>
    <property type="match status" value="1"/>
</dbReference>
<accession>A0A8S1DI39</accession>
<proteinExistence type="predicted"/>
<dbReference type="AlphaFoldDB" id="A0A8S1DI39"/>
<organism evidence="2 3">
    <name type="scientific">Cloeon dipterum</name>
    <dbReference type="NCBI Taxonomy" id="197152"/>
    <lineage>
        <taxon>Eukaryota</taxon>
        <taxon>Metazoa</taxon>
        <taxon>Ecdysozoa</taxon>
        <taxon>Arthropoda</taxon>
        <taxon>Hexapoda</taxon>
        <taxon>Insecta</taxon>
        <taxon>Pterygota</taxon>
        <taxon>Palaeoptera</taxon>
        <taxon>Ephemeroptera</taxon>
        <taxon>Pisciforma</taxon>
        <taxon>Baetidae</taxon>
        <taxon>Cloeon</taxon>
    </lineage>
</organism>
<dbReference type="PANTHER" id="PTHR10410">
    <property type="entry name" value="EUKARYOTIC TRANSLATION INITIATION FACTOR 3 -RELATED"/>
    <property type="match status" value="1"/>
</dbReference>
<dbReference type="SMART" id="SM00232">
    <property type="entry name" value="JAB_MPN"/>
    <property type="match status" value="1"/>
</dbReference>
<evidence type="ECO:0000313" key="2">
    <source>
        <dbReference type="EMBL" id="CAB3380351.1"/>
    </source>
</evidence>
<reference evidence="2 3" key="1">
    <citation type="submission" date="2020-04" db="EMBL/GenBank/DDBJ databases">
        <authorList>
            <person name="Alioto T."/>
            <person name="Alioto T."/>
            <person name="Gomez Garrido J."/>
        </authorList>
    </citation>
    <scope>NUCLEOTIDE SEQUENCE [LARGE SCALE GENOMIC DNA]</scope>
</reference>
<name>A0A8S1DI39_9INSE</name>
<dbReference type="SUPFAM" id="SSF102712">
    <property type="entry name" value="JAB1/MPN domain"/>
    <property type="match status" value="1"/>
</dbReference>
<dbReference type="Gene3D" id="3.40.140.10">
    <property type="entry name" value="Cytidine Deaminase, domain 2"/>
    <property type="match status" value="1"/>
</dbReference>
<dbReference type="InterPro" id="IPR050242">
    <property type="entry name" value="JAMM_MPN+_peptidase_M67A"/>
</dbReference>
<feature type="domain" description="MPN" evidence="1">
    <location>
        <begin position="29"/>
        <end position="172"/>
    </location>
</feature>
<dbReference type="GO" id="GO:0008237">
    <property type="term" value="F:metallopeptidase activity"/>
    <property type="evidence" value="ECO:0007669"/>
    <property type="project" value="InterPro"/>
</dbReference>
<evidence type="ECO:0000259" key="1">
    <source>
        <dbReference type="PROSITE" id="PS50249"/>
    </source>
</evidence>
<keyword evidence="3" id="KW-1185">Reference proteome</keyword>
<dbReference type="InterPro" id="IPR000555">
    <property type="entry name" value="JAMM/MPN+_dom"/>
</dbReference>
<dbReference type="InterPro" id="IPR040749">
    <property type="entry name" value="BRCC36_C"/>
</dbReference>
<gene>
    <name evidence="2" type="ORF">CLODIP_2_CD10589</name>
</gene>
<dbReference type="Pfam" id="PF18110">
    <property type="entry name" value="BRCC36_C"/>
    <property type="match status" value="1"/>
</dbReference>
<protein>
    <recommendedName>
        <fullName evidence="1">MPN domain-containing protein</fullName>
    </recommendedName>
</protein>
<dbReference type="PROSITE" id="PS50249">
    <property type="entry name" value="MPN"/>
    <property type="match status" value="1"/>
</dbReference>
<comment type="caution">
    <text evidence="2">The sequence shown here is derived from an EMBL/GenBank/DDBJ whole genome shotgun (WGS) entry which is preliminary data.</text>
</comment>